<evidence type="ECO:0000313" key="7">
    <source>
        <dbReference type="EMBL" id="GBG82655.1"/>
    </source>
</evidence>
<feature type="region of interest" description="Disordered" evidence="5">
    <location>
        <begin position="141"/>
        <end position="195"/>
    </location>
</feature>
<keyword evidence="4 6" id="KW-0472">Membrane</keyword>
<dbReference type="Proteomes" id="UP000265515">
    <property type="component" value="Unassembled WGS sequence"/>
</dbReference>
<dbReference type="GO" id="GO:0016020">
    <property type="term" value="C:membrane"/>
    <property type="evidence" value="ECO:0007669"/>
    <property type="project" value="UniProtKB-SubCell"/>
</dbReference>
<protein>
    <submittedName>
        <fullName evidence="7">Uncharacterized protein</fullName>
    </submittedName>
</protein>
<name>A0A388LK93_CHABU</name>
<dbReference type="EMBL" id="BFEA01000413">
    <property type="protein sequence ID" value="GBG82655.1"/>
    <property type="molecule type" value="Genomic_DNA"/>
</dbReference>
<evidence type="ECO:0000256" key="5">
    <source>
        <dbReference type="SAM" id="MobiDB-lite"/>
    </source>
</evidence>
<dbReference type="InterPro" id="IPR003689">
    <property type="entry name" value="ZIP"/>
</dbReference>
<dbReference type="OrthoDB" id="262547at2759"/>
<comment type="subcellular location">
    <subcellularLocation>
        <location evidence="1">Membrane</location>
        <topology evidence="1">Multi-pass membrane protein</topology>
    </subcellularLocation>
</comment>
<evidence type="ECO:0000256" key="1">
    <source>
        <dbReference type="ARBA" id="ARBA00004141"/>
    </source>
</evidence>
<reference evidence="7 8" key="1">
    <citation type="journal article" date="2018" name="Cell">
        <title>The Chara Genome: Secondary Complexity and Implications for Plant Terrestrialization.</title>
        <authorList>
            <person name="Nishiyama T."/>
            <person name="Sakayama H."/>
            <person name="Vries J.D."/>
            <person name="Buschmann H."/>
            <person name="Saint-Marcoux D."/>
            <person name="Ullrich K.K."/>
            <person name="Haas F.B."/>
            <person name="Vanderstraeten L."/>
            <person name="Becker D."/>
            <person name="Lang D."/>
            <person name="Vosolsobe S."/>
            <person name="Rombauts S."/>
            <person name="Wilhelmsson P.K.I."/>
            <person name="Janitza P."/>
            <person name="Kern R."/>
            <person name="Heyl A."/>
            <person name="Rumpler F."/>
            <person name="Villalobos L.I.A.C."/>
            <person name="Clay J.M."/>
            <person name="Skokan R."/>
            <person name="Toyoda A."/>
            <person name="Suzuki Y."/>
            <person name="Kagoshima H."/>
            <person name="Schijlen E."/>
            <person name="Tajeshwar N."/>
            <person name="Catarino B."/>
            <person name="Hetherington A.J."/>
            <person name="Saltykova A."/>
            <person name="Bonnot C."/>
            <person name="Breuninger H."/>
            <person name="Symeonidi A."/>
            <person name="Radhakrishnan G.V."/>
            <person name="Van Nieuwerburgh F."/>
            <person name="Deforce D."/>
            <person name="Chang C."/>
            <person name="Karol K.G."/>
            <person name="Hedrich R."/>
            <person name="Ulvskov P."/>
            <person name="Glockner G."/>
            <person name="Delwiche C.F."/>
            <person name="Petrasek J."/>
            <person name="Van de Peer Y."/>
            <person name="Friml J."/>
            <person name="Beilby M."/>
            <person name="Dolan L."/>
            <person name="Kohara Y."/>
            <person name="Sugano S."/>
            <person name="Fujiyama A."/>
            <person name="Delaux P.-M."/>
            <person name="Quint M."/>
            <person name="TheiBen G."/>
            <person name="Hagemann M."/>
            <person name="Harholt J."/>
            <person name="Dunand C."/>
            <person name="Zachgo S."/>
            <person name="Langdale J."/>
            <person name="Maumus F."/>
            <person name="Straeten D.V.D."/>
            <person name="Gould S.B."/>
            <person name="Rensing S.A."/>
        </authorList>
    </citation>
    <scope>NUCLEOTIDE SEQUENCE [LARGE SCALE GENOMIC DNA]</scope>
    <source>
        <strain evidence="7 8">S276</strain>
    </source>
</reference>
<feature type="transmembrane region" description="Helical" evidence="6">
    <location>
        <begin position="17"/>
        <end position="36"/>
    </location>
</feature>
<feature type="transmembrane region" description="Helical" evidence="6">
    <location>
        <begin position="333"/>
        <end position="351"/>
    </location>
</feature>
<feature type="transmembrane region" description="Helical" evidence="6">
    <location>
        <begin position="301"/>
        <end position="321"/>
    </location>
</feature>
<feature type="transmembrane region" description="Helical" evidence="6">
    <location>
        <begin position="363"/>
        <end position="382"/>
    </location>
</feature>
<dbReference type="PANTHER" id="PTHR11040">
    <property type="entry name" value="ZINC/IRON TRANSPORTER"/>
    <property type="match status" value="1"/>
</dbReference>
<evidence type="ECO:0000256" key="6">
    <source>
        <dbReference type="SAM" id="Phobius"/>
    </source>
</evidence>
<comment type="caution">
    <text evidence="7">The sequence shown here is derived from an EMBL/GenBank/DDBJ whole genome shotgun (WGS) entry which is preliminary data.</text>
</comment>
<dbReference type="GO" id="GO:0005385">
    <property type="term" value="F:zinc ion transmembrane transporter activity"/>
    <property type="evidence" value="ECO:0007669"/>
    <property type="project" value="TreeGrafter"/>
</dbReference>
<evidence type="ECO:0000256" key="3">
    <source>
        <dbReference type="ARBA" id="ARBA00022989"/>
    </source>
</evidence>
<evidence type="ECO:0000256" key="4">
    <source>
        <dbReference type="ARBA" id="ARBA00023136"/>
    </source>
</evidence>
<proteinExistence type="predicted"/>
<dbReference type="Pfam" id="PF02535">
    <property type="entry name" value="Zip"/>
    <property type="match status" value="1"/>
</dbReference>
<feature type="compositionally biased region" description="Basic and acidic residues" evidence="5">
    <location>
        <begin position="141"/>
        <end position="183"/>
    </location>
</feature>
<organism evidence="7 8">
    <name type="scientific">Chara braunii</name>
    <name type="common">Braun's stonewort</name>
    <dbReference type="NCBI Taxonomy" id="69332"/>
    <lineage>
        <taxon>Eukaryota</taxon>
        <taxon>Viridiplantae</taxon>
        <taxon>Streptophyta</taxon>
        <taxon>Charophyceae</taxon>
        <taxon>Charales</taxon>
        <taxon>Characeae</taxon>
        <taxon>Chara</taxon>
    </lineage>
</organism>
<evidence type="ECO:0000256" key="2">
    <source>
        <dbReference type="ARBA" id="ARBA00022692"/>
    </source>
</evidence>
<feature type="transmembrane region" description="Helical" evidence="6">
    <location>
        <begin position="43"/>
        <end position="65"/>
    </location>
</feature>
<dbReference type="STRING" id="69332.A0A388LK93"/>
<keyword evidence="8" id="KW-1185">Reference proteome</keyword>
<keyword evidence="3 6" id="KW-1133">Transmembrane helix</keyword>
<accession>A0A388LK93</accession>
<sequence>MIISFGGMLEFAVIRKAISFFLCGLATTLGASIVFFARVANRVLLAVSLGASGGVMLFISFYGLLSKTSIDSFQAAGLSAGYSRLYALVSFFSGIMLLRLLDWSLHWLSEFAASNKVDLPELAAIHGDEHGLPQWVRSAEDQIRPDSESSSSDREQMVEVADEKGGDVERGESPQKMVQDKNHHSVPPTKAMSTLASKSPSSVCLIADASKCEHDQSAALAMPANRTHPDQLTSLMRTGALTAVVLGLHNFPEGIATFVSALQDAKLGVTMCLAIALHNIPEGVCVAMPVYYATKSKWKGFFWAFISGIAEPVGAVLAYAVLSNHMNDTAFGVLYAGIAGVMVGIVLSELLPAARKYDPQDKVVTTSIICGMLVMAVSLVLFDLPSF</sequence>
<gene>
    <name evidence="7" type="ORF">CBR_g35021</name>
</gene>
<dbReference type="PANTHER" id="PTHR11040:SF205">
    <property type="entry name" value="ZINC TRANSPORTER ZUPT"/>
    <property type="match status" value="1"/>
</dbReference>
<feature type="transmembrane region" description="Helical" evidence="6">
    <location>
        <begin position="85"/>
        <end position="101"/>
    </location>
</feature>
<dbReference type="Gramene" id="GBG82655">
    <property type="protein sequence ID" value="GBG82655"/>
    <property type="gene ID" value="CBR_g35021"/>
</dbReference>
<evidence type="ECO:0000313" key="8">
    <source>
        <dbReference type="Proteomes" id="UP000265515"/>
    </source>
</evidence>
<dbReference type="AlphaFoldDB" id="A0A388LK93"/>
<keyword evidence="2 6" id="KW-0812">Transmembrane</keyword>